<dbReference type="PANTHER" id="PTHR15245:SF20">
    <property type="entry name" value="SYMPLEKIN"/>
    <property type="match status" value="1"/>
</dbReference>
<keyword evidence="2" id="KW-0507">mRNA processing</keyword>
<dbReference type="EMBL" id="CU329670">
    <property type="protein sequence ID" value="CAK9838596.1"/>
    <property type="molecule type" value="Genomic_DNA"/>
</dbReference>
<evidence type="ECO:0000256" key="1">
    <source>
        <dbReference type="ARBA" id="ARBA00004123"/>
    </source>
</evidence>
<evidence type="ECO:0000313" key="6">
    <source>
        <dbReference type="Proteomes" id="UP000002485"/>
    </source>
</evidence>
<dbReference type="GO" id="GO:0006397">
    <property type="term" value="P:mRNA processing"/>
    <property type="evidence" value="ECO:0007669"/>
    <property type="project" value="UniProtKB-KW"/>
</dbReference>
<feature type="domain" description="Symplekin/Pta1 N-terminal" evidence="4">
    <location>
        <begin position="87"/>
        <end position="292"/>
    </location>
</feature>
<evidence type="ECO:0000313" key="5">
    <source>
        <dbReference type="EMBL" id="CAK9838596.1"/>
    </source>
</evidence>
<sequence>MEVSETDEHLTRLNQARDIVKTDQSLFPEIVRNILSVANYSDIRYKKWMANFLWFGFSSKNVKFEQKLDLAVTCLDTIVSLYAVDNEEVKKDVISCSCTIYPLVFLHCCTSPNDSSTWDTLTKLKNEIINDFDKGNKPLLISCIKFISCVILTQVPGIRDPRLVTKSDVSLSKVPTHHPFINSNILRIEANDLIEKIFSILFSDSLNVLYITSVLNILPVLVKRRKELAPKIIGSLLEFHLPNPKDEIELSNESKLAIRCIEKNLKLILLHLAKSTGASSSSVEKIHAYLSGQIYHTKVDESLKKRQYEGNISAASKRVKSSAVQSLVERMQPQLSSHDGLQNNPLISIFASQTAINPLANFDVTSIPVEVATEIVLTSLLKIDKNYFHQQINMLRERVRSLSEPESLGLDQQVDEDEDEDYEPPEVDVQTINASVEREAARLEGSAPSNVVTDAFELPTPDSLSPMAILEYFHGALSRLFDYAPQFERSIVSSSNLQNLTLENVDNTVWDKRHWAILLPRLCTRGLLNYQPVTSGEESGDASFTLSSFVRGQLFTYVASNWRSSTNLILNWLSEEWYNDRLMLENPDCHEYEDVKWEGPQYEKWALKVIDSILPYLEAKDKVFMIFMSELPELTDAIVDKIKFVCLDPDKTKLGFMTFQYLIMFRLPVREKCLDILETMWKENVDVKASAAKLLNRWRPSFLESVKSEETKEPSATDNTS</sequence>
<dbReference type="Proteomes" id="UP000002485">
    <property type="component" value="Chromosome I"/>
</dbReference>
<evidence type="ECO:0000256" key="3">
    <source>
        <dbReference type="ARBA" id="ARBA00023242"/>
    </source>
</evidence>
<keyword evidence="7" id="KW-1267">Proteomics identification</keyword>
<reference evidence="5 6" key="1">
    <citation type="journal article" date="2002" name="Nature">
        <title>The genome sequence of Schizosaccharomyces pombe.</title>
        <authorList>
            <person name="Wood V."/>
            <person name="Gwilliam R."/>
            <person name="Rajandream M.A."/>
            <person name="Lyne M."/>
            <person name="Lyne R."/>
            <person name="Stewart A."/>
            <person name="Sgouros J."/>
            <person name="Peat N."/>
            <person name="Hayles J."/>
            <person name="Baker S."/>
            <person name="Basham D."/>
            <person name="Bowman S."/>
            <person name="Brooks K."/>
            <person name="Brown D."/>
            <person name="Brown S."/>
            <person name="Chillingworth T."/>
            <person name="Churcher C."/>
            <person name="Collins M."/>
            <person name="Connor R."/>
            <person name="Cronin A."/>
            <person name="Davis P."/>
            <person name="Feltwell T."/>
            <person name="Fraser A."/>
            <person name="Gentles S."/>
            <person name="Goble A."/>
            <person name="Hamlin N."/>
            <person name="Harris D."/>
            <person name="Hidalgo J."/>
            <person name="Hodgson G."/>
            <person name="Holroyd S."/>
            <person name="Hornsby T."/>
            <person name="Howarth S."/>
            <person name="Huckle E.J."/>
            <person name="Hunt S."/>
            <person name="Jagels K."/>
            <person name="James K."/>
            <person name="Jones L."/>
            <person name="Jones M."/>
            <person name="Leather S."/>
            <person name="McDonald S."/>
            <person name="McLean J."/>
            <person name="Mooney P."/>
            <person name="Moule S."/>
            <person name="Mungall K."/>
            <person name="Murphy L."/>
            <person name="Niblett D."/>
            <person name="Odell C."/>
            <person name="Oliver K."/>
            <person name="O'Neil S."/>
            <person name="Pearson D."/>
            <person name="Quail M.A."/>
            <person name="Rabbinowitsch E."/>
            <person name="Rutherford K."/>
            <person name="Rutter S."/>
            <person name="Saunders D."/>
            <person name="Seeger K."/>
            <person name="Sharp S."/>
            <person name="Skelton J."/>
            <person name="Simmonds M."/>
            <person name="Squares R."/>
            <person name="Squares S."/>
            <person name="Stevens K."/>
            <person name="Taylor K."/>
            <person name="Taylor R.G."/>
            <person name="Tivey A."/>
            <person name="Walsh S."/>
            <person name="Warren T."/>
            <person name="Whitehead S."/>
            <person name="Woodward J."/>
            <person name="Volckaert G."/>
            <person name="Aert R."/>
            <person name="Robben J."/>
            <person name="Grymonprez B."/>
            <person name="Weltjens I."/>
            <person name="Vanstreels E."/>
            <person name="Rieger M."/>
            <person name="Schafer M."/>
            <person name="Muller-Auer S."/>
            <person name="Gabel C."/>
            <person name="Fuchs M."/>
            <person name="Dusterhoft A."/>
            <person name="Fritzc C."/>
            <person name="Holzer E."/>
            <person name="Moestl D."/>
            <person name="Hilbert H."/>
            <person name="Borzym K."/>
            <person name="Langer I."/>
            <person name="Beck A."/>
            <person name="Lehrach H."/>
            <person name="Reinhardt R."/>
            <person name="Pohl T.M."/>
            <person name="Eger P."/>
            <person name="Zimmermann W."/>
            <person name="Wedler H."/>
            <person name="Wambutt R."/>
            <person name="Purnelle B."/>
            <person name="Goffeau A."/>
            <person name="Cadieu E."/>
            <person name="Dreano S."/>
            <person name="Gloux S."/>
            <person name="Lelaure V."/>
            <person name="Mottier S."/>
            <person name="Galibert F."/>
            <person name="Aves S.J."/>
            <person name="Xiang Z."/>
            <person name="Hunt C."/>
            <person name="Moore K."/>
            <person name="Hurst S.M."/>
            <person name="Lucas M."/>
            <person name="Rochet M."/>
            <person name="Gaillardin C."/>
            <person name="Tallada V.A."/>
            <person name="Garzon A."/>
            <person name="Thode G."/>
            <person name="Daga R.R."/>
            <person name="Cruzado L."/>
            <person name="Jimenez J."/>
            <person name="Sanchez M."/>
            <person name="del Rey F."/>
            <person name="Benito J."/>
            <person name="Dominguez A."/>
            <person name="Revuelta J.L."/>
            <person name="Moreno S."/>
            <person name="Armstrong J."/>
            <person name="Forsburg S.L."/>
            <person name="Cerutti L."/>
            <person name="Lowe T."/>
            <person name="McCombie W.R."/>
            <person name="Paulsen I."/>
            <person name="Potashkin J."/>
            <person name="Shpakovski G.V."/>
            <person name="Ussery D."/>
            <person name="Barrell B.G."/>
            <person name="Nurse P."/>
        </authorList>
    </citation>
    <scope>NUCLEOTIDE SEQUENCE [LARGE SCALE GENOMIC DNA]</scope>
    <source>
        <strain evidence="6">972 / ATCC 24843</strain>
    </source>
</reference>
<dbReference type="AlphaFoldDB" id="A0AAN2H7U2"/>
<evidence type="ECO:0000259" key="4">
    <source>
        <dbReference type="Pfam" id="PF11935"/>
    </source>
</evidence>
<proteinExistence type="evidence at protein level"/>
<comment type="subcellular location">
    <subcellularLocation>
        <location evidence="1">Nucleus</location>
    </subcellularLocation>
</comment>
<dbReference type="PANTHER" id="PTHR15245">
    <property type="entry name" value="SYMPLEKIN-RELATED"/>
    <property type="match status" value="1"/>
</dbReference>
<keyword evidence="3" id="KW-0539">Nucleus</keyword>
<keyword evidence="6" id="KW-1185">Reference proteome</keyword>
<name>A0AAN2H7U2_SCHPO</name>
<evidence type="ECO:0007829" key="7">
    <source>
        <dbReference type="PeptideAtlas" id="A0AAN2H7U2"/>
    </source>
</evidence>
<dbReference type="Pfam" id="PF11935">
    <property type="entry name" value="SYMPK_PTA1_N"/>
    <property type="match status" value="1"/>
</dbReference>
<gene>
    <name evidence="5" type="primary">pta1</name>
    <name evidence="5" type="ORF">SPAC4H3.15c</name>
</gene>
<dbReference type="InterPro" id="IPR011989">
    <property type="entry name" value="ARM-like"/>
</dbReference>
<dbReference type="Gene3D" id="1.25.10.10">
    <property type="entry name" value="Leucine-rich Repeat Variant"/>
    <property type="match status" value="1"/>
</dbReference>
<dbReference type="KEGG" id="spo:2543538"/>
<protein>
    <submittedName>
        <fullName evidence="5">mRNA cleavage and polyadenylation specificity factor complex, symplekin scaffold subunit Pta1</fullName>
    </submittedName>
</protein>
<dbReference type="GeneID" id="2543538"/>
<evidence type="ECO:0000256" key="2">
    <source>
        <dbReference type="ARBA" id="ARBA00022664"/>
    </source>
</evidence>
<organism evidence="5 6">
    <name type="scientific">Schizosaccharomyces pombe (strain 972 / ATCC 24843)</name>
    <name type="common">Fission yeast</name>
    <dbReference type="NCBI Taxonomy" id="284812"/>
    <lineage>
        <taxon>Eukaryota</taxon>
        <taxon>Fungi</taxon>
        <taxon>Dikarya</taxon>
        <taxon>Ascomycota</taxon>
        <taxon>Taphrinomycotina</taxon>
        <taxon>Schizosaccharomycetes</taxon>
        <taxon>Schizosaccharomycetales</taxon>
        <taxon>Schizosaccharomycetaceae</taxon>
        <taxon>Schizosaccharomyces</taxon>
    </lineage>
</organism>
<dbReference type="GO" id="GO:0005634">
    <property type="term" value="C:nucleus"/>
    <property type="evidence" value="ECO:0007669"/>
    <property type="project" value="UniProtKB-SubCell"/>
</dbReference>
<dbReference type="InterPro" id="IPR021850">
    <property type="entry name" value="Symplekin/Pta1"/>
</dbReference>
<dbReference type="InterPro" id="IPR032460">
    <property type="entry name" value="Symplekin/Pta1_N"/>
</dbReference>
<accession>A0AAN2H7U2</accession>
<dbReference type="SMR" id="A0AAN2H7U2"/>